<keyword evidence="9" id="KW-1185">Reference proteome</keyword>
<evidence type="ECO:0000256" key="4">
    <source>
        <dbReference type="ARBA" id="ARBA00023163"/>
    </source>
</evidence>
<dbReference type="AlphaFoldDB" id="A0A5C3KWL6"/>
<dbReference type="GO" id="GO:0005634">
    <property type="term" value="C:nucleus"/>
    <property type="evidence" value="ECO:0007669"/>
    <property type="project" value="UniProtKB-SubCell"/>
</dbReference>
<evidence type="ECO:0000256" key="2">
    <source>
        <dbReference type="ARBA" id="ARBA00023015"/>
    </source>
</evidence>
<keyword evidence="3" id="KW-0238">DNA-binding</keyword>
<dbReference type="PANTHER" id="PTHR47540:SF2">
    <property type="entry name" value="ZN(II)2CYS6 TRANSCRIPTION FACTOR (EUROFUNG)"/>
    <property type="match status" value="1"/>
</dbReference>
<dbReference type="GO" id="GO:0000981">
    <property type="term" value="F:DNA-binding transcription factor activity, RNA polymerase II-specific"/>
    <property type="evidence" value="ECO:0007669"/>
    <property type="project" value="InterPro"/>
</dbReference>
<dbReference type="CDD" id="cd00067">
    <property type="entry name" value="GAL4"/>
    <property type="match status" value="1"/>
</dbReference>
<feature type="region of interest" description="Disordered" evidence="6">
    <location>
        <begin position="22"/>
        <end position="52"/>
    </location>
</feature>
<dbReference type="SUPFAM" id="SSF57701">
    <property type="entry name" value="Zn2/Cys6 DNA-binding domain"/>
    <property type="match status" value="1"/>
</dbReference>
<evidence type="ECO:0000313" key="9">
    <source>
        <dbReference type="Proteomes" id="UP000307440"/>
    </source>
</evidence>
<dbReference type="Gene3D" id="4.10.240.10">
    <property type="entry name" value="Zn(2)-C6 fungal-type DNA-binding domain"/>
    <property type="match status" value="1"/>
</dbReference>
<dbReference type="InterPro" id="IPR051711">
    <property type="entry name" value="Stress_Response_Reg"/>
</dbReference>
<sequence>MDYRNPPSAYQEDMQLRQFHLQYSPPAGQDKMTSSAHYRSESVSSPSNVHGLPHLARQNSAGIGRNTNLGGFPNYMPPLHQQRELYPAPPSQIDQDIHQVHYPYPSVPSLRQHQHRDCTQSWPPHDPGLRLGLDPAPTTGLSVSYDSFPSSSPYPAPLLSPPTLFHHGGLTHNPRSLAGSLDPATGVFYRTPDHPRLRTAQACEKCRSRKAKCSGEHPSCKRCINRGLVCVYAKEGRVRGPNKPKVKAVTPAEEPASDLRGRISTTHAFGGGNPREHQSVVSSPCSTAEVQGAGPFGESSLFTIAPHQRRNSLSLDQHRPNRPRPPNLQLETSSSNFRIQVPQLMDDVQPPGFRGDQVYHQVSISPRTMYQSISGGGPHRHGQESTSISQYQRFALTQVHLPSVSDANMSYQTTSVDMGRLDEPGQSDVVHVSASGAPLGYQQEHFAQRRGMYSRYEVPITHLGASEPSSDYDDPVASPIPHNLNAQAPSQEYVHMEFEALQQPHADNHTLTMAQNPTPNLTPTWVELNPAYVAGSSGPTTRVPSSEVNRGFHPGEMYGQVPGQLHCRSDSESNAISVGPIEVAHSQRSFSGQDPHGGEEGSPGLTDTVTHNYQMDSRLA</sequence>
<reference evidence="8 9" key="1">
    <citation type="journal article" date="2019" name="Nat. Ecol. Evol.">
        <title>Megaphylogeny resolves global patterns of mushroom evolution.</title>
        <authorList>
            <person name="Varga T."/>
            <person name="Krizsan K."/>
            <person name="Foldi C."/>
            <person name="Dima B."/>
            <person name="Sanchez-Garcia M."/>
            <person name="Sanchez-Ramirez S."/>
            <person name="Szollosi G.J."/>
            <person name="Szarkandi J.G."/>
            <person name="Papp V."/>
            <person name="Albert L."/>
            <person name="Andreopoulos W."/>
            <person name="Angelini C."/>
            <person name="Antonin V."/>
            <person name="Barry K.W."/>
            <person name="Bougher N.L."/>
            <person name="Buchanan P."/>
            <person name="Buyck B."/>
            <person name="Bense V."/>
            <person name="Catcheside P."/>
            <person name="Chovatia M."/>
            <person name="Cooper J."/>
            <person name="Damon W."/>
            <person name="Desjardin D."/>
            <person name="Finy P."/>
            <person name="Geml J."/>
            <person name="Haridas S."/>
            <person name="Hughes K."/>
            <person name="Justo A."/>
            <person name="Karasinski D."/>
            <person name="Kautmanova I."/>
            <person name="Kiss B."/>
            <person name="Kocsube S."/>
            <person name="Kotiranta H."/>
            <person name="LaButti K.M."/>
            <person name="Lechner B.E."/>
            <person name="Liimatainen K."/>
            <person name="Lipzen A."/>
            <person name="Lukacs Z."/>
            <person name="Mihaltcheva S."/>
            <person name="Morgado L.N."/>
            <person name="Niskanen T."/>
            <person name="Noordeloos M.E."/>
            <person name="Ohm R.A."/>
            <person name="Ortiz-Santana B."/>
            <person name="Ovrebo C."/>
            <person name="Racz N."/>
            <person name="Riley R."/>
            <person name="Savchenko A."/>
            <person name="Shiryaev A."/>
            <person name="Soop K."/>
            <person name="Spirin V."/>
            <person name="Szebenyi C."/>
            <person name="Tomsovsky M."/>
            <person name="Tulloss R.E."/>
            <person name="Uehling J."/>
            <person name="Grigoriev I.V."/>
            <person name="Vagvolgyi C."/>
            <person name="Papp T."/>
            <person name="Martin F.M."/>
            <person name="Miettinen O."/>
            <person name="Hibbett D.S."/>
            <person name="Nagy L.G."/>
        </authorList>
    </citation>
    <scope>NUCLEOTIDE SEQUENCE [LARGE SCALE GENOMIC DNA]</scope>
    <source>
        <strain evidence="8 9">CBS 121175</strain>
    </source>
</reference>
<evidence type="ECO:0000313" key="8">
    <source>
        <dbReference type="EMBL" id="TFK24580.1"/>
    </source>
</evidence>
<dbReference type="OrthoDB" id="2399539at2759"/>
<protein>
    <recommendedName>
        <fullName evidence="7">Zn(2)-C6 fungal-type domain-containing protein</fullName>
    </recommendedName>
</protein>
<feature type="domain" description="Zn(2)-C6 fungal-type" evidence="7">
    <location>
        <begin position="202"/>
        <end position="232"/>
    </location>
</feature>
<gene>
    <name evidence="8" type="ORF">FA15DRAFT_756460</name>
</gene>
<comment type="subcellular location">
    <subcellularLocation>
        <location evidence="1">Nucleus</location>
    </subcellularLocation>
</comment>
<evidence type="ECO:0000256" key="6">
    <source>
        <dbReference type="SAM" id="MobiDB-lite"/>
    </source>
</evidence>
<dbReference type="PANTHER" id="PTHR47540">
    <property type="entry name" value="THIAMINE REPRESSIBLE GENES REGULATORY PROTEIN THI5"/>
    <property type="match status" value="1"/>
</dbReference>
<feature type="region of interest" description="Disordered" evidence="6">
    <location>
        <begin position="263"/>
        <end position="292"/>
    </location>
</feature>
<dbReference type="InterPro" id="IPR001138">
    <property type="entry name" value="Zn2Cys6_DnaBD"/>
</dbReference>
<feature type="region of interest" description="Disordered" evidence="6">
    <location>
        <begin position="311"/>
        <end position="333"/>
    </location>
</feature>
<name>A0A5C3KWL6_COPMA</name>
<dbReference type="GO" id="GO:0008270">
    <property type="term" value="F:zinc ion binding"/>
    <property type="evidence" value="ECO:0007669"/>
    <property type="project" value="InterPro"/>
</dbReference>
<keyword evidence="2" id="KW-0805">Transcription regulation</keyword>
<dbReference type="GO" id="GO:0045944">
    <property type="term" value="P:positive regulation of transcription by RNA polymerase II"/>
    <property type="evidence" value="ECO:0007669"/>
    <property type="project" value="TreeGrafter"/>
</dbReference>
<proteinExistence type="predicted"/>
<dbReference type="GO" id="GO:0043565">
    <property type="term" value="F:sequence-specific DNA binding"/>
    <property type="evidence" value="ECO:0007669"/>
    <property type="project" value="TreeGrafter"/>
</dbReference>
<evidence type="ECO:0000256" key="5">
    <source>
        <dbReference type="ARBA" id="ARBA00023242"/>
    </source>
</evidence>
<dbReference type="PROSITE" id="PS00463">
    <property type="entry name" value="ZN2_CY6_FUNGAL_1"/>
    <property type="match status" value="1"/>
</dbReference>
<feature type="compositionally biased region" description="Polar residues" evidence="6">
    <location>
        <begin position="279"/>
        <end position="289"/>
    </location>
</feature>
<dbReference type="STRING" id="230819.A0A5C3KWL6"/>
<keyword evidence="4" id="KW-0804">Transcription</keyword>
<feature type="region of interest" description="Disordered" evidence="6">
    <location>
        <begin position="588"/>
        <end position="620"/>
    </location>
</feature>
<accession>A0A5C3KWL6</accession>
<organism evidence="8 9">
    <name type="scientific">Coprinopsis marcescibilis</name>
    <name type="common">Agaric fungus</name>
    <name type="synonym">Psathyrella marcescibilis</name>
    <dbReference type="NCBI Taxonomy" id="230819"/>
    <lineage>
        <taxon>Eukaryota</taxon>
        <taxon>Fungi</taxon>
        <taxon>Dikarya</taxon>
        <taxon>Basidiomycota</taxon>
        <taxon>Agaricomycotina</taxon>
        <taxon>Agaricomycetes</taxon>
        <taxon>Agaricomycetidae</taxon>
        <taxon>Agaricales</taxon>
        <taxon>Agaricineae</taxon>
        <taxon>Psathyrellaceae</taxon>
        <taxon>Coprinopsis</taxon>
    </lineage>
</organism>
<dbReference type="Pfam" id="PF00172">
    <property type="entry name" value="Zn_clus"/>
    <property type="match status" value="1"/>
</dbReference>
<feature type="compositionally biased region" description="Polar residues" evidence="6">
    <location>
        <begin position="31"/>
        <end position="48"/>
    </location>
</feature>
<feature type="compositionally biased region" description="Polar residues" evidence="6">
    <location>
        <begin position="605"/>
        <end position="620"/>
    </location>
</feature>
<dbReference type="Proteomes" id="UP000307440">
    <property type="component" value="Unassembled WGS sequence"/>
</dbReference>
<dbReference type="PROSITE" id="PS50048">
    <property type="entry name" value="ZN2_CY6_FUNGAL_2"/>
    <property type="match status" value="1"/>
</dbReference>
<evidence type="ECO:0000256" key="1">
    <source>
        <dbReference type="ARBA" id="ARBA00004123"/>
    </source>
</evidence>
<keyword evidence="5" id="KW-0539">Nucleus</keyword>
<dbReference type="EMBL" id="ML210198">
    <property type="protein sequence ID" value="TFK24580.1"/>
    <property type="molecule type" value="Genomic_DNA"/>
</dbReference>
<dbReference type="SMART" id="SM00066">
    <property type="entry name" value="GAL4"/>
    <property type="match status" value="1"/>
</dbReference>
<dbReference type="InterPro" id="IPR036864">
    <property type="entry name" value="Zn2-C6_fun-type_DNA-bd_sf"/>
</dbReference>
<evidence type="ECO:0000259" key="7">
    <source>
        <dbReference type="PROSITE" id="PS50048"/>
    </source>
</evidence>
<evidence type="ECO:0000256" key="3">
    <source>
        <dbReference type="ARBA" id="ARBA00023125"/>
    </source>
</evidence>